<evidence type="ECO:0000313" key="2">
    <source>
        <dbReference type="Proteomes" id="UP001165269"/>
    </source>
</evidence>
<sequence length="81" mass="8633">MPLGSPQGPTQSEWRVSARSVAHVGDYPVDFNIAVLVDNPDDPAVGPIVQKLVDLIDGSEDFDLGVASRTYAYTEAMTPTA</sequence>
<reference evidence="1" key="1">
    <citation type="submission" date="2022-03" db="EMBL/GenBank/DDBJ databases">
        <title>Streptomyces 7R015 and 7R016 isolated from Barleria lupulina in Thailand.</title>
        <authorList>
            <person name="Kanchanasin P."/>
            <person name="Phongsopitanun W."/>
            <person name="Tanasupawat S."/>
        </authorList>
    </citation>
    <scope>NUCLEOTIDE SEQUENCE</scope>
    <source>
        <strain evidence="1">7R015</strain>
    </source>
</reference>
<accession>A0ABS9Y2F3</accession>
<comment type="caution">
    <text evidence="1">The sequence shown here is derived from an EMBL/GenBank/DDBJ whole genome shotgun (WGS) entry which is preliminary data.</text>
</comment>
<proteinExistence type="predicted"/>
<evidence type="ECO:0000313" key="1">
    <source>
        <dbReference type="EMBL" id="MCI3271387.1"/>
    </source>
</evidence>
<dbReference type="EMBL" id="JALDAY010000003">
    <property type="protein sequence ID" value="MCI3271387.1"/>
    <property type="molecule type" value="Genomic_DNA"/>
</dbReference>
<name>A0ABS9Y2F3_9ACTN</name>
<dbReference type="Proteomes" id="UP001165269">
    <property type="component" value="Unassembled WGS sequence"/>
</dbReference>
<organism evidence="1 2">
    <name type="scientific">Streptomyces cylindrosporus</name>
    <dbReference type="NCBI Taxonomy" id="2927583"/>
    <lineage>
        <taxon>Bacteria</taxon>
        <taxon>Bacillati</taxon>
        <taxon>Actinomycetota</taxon>
        <taxon>Actinomycetes</taxon>
        <taxon>Kitasatosporales</taxon>
        <taxon>Streptomycetaceae</taxon>
        <taxon>Streptomyces</taxon>
    </lineage>
</organism>
<protein>
    <submittedName>
        <fullName evidence="1">Uncharacterized protein</fullName>
    </submittedName>
</protein>
<dbReference type="RefSeq" id="WP_242763884.1">
    <property type="nucleotide sequence ID" value="NZ_JALDAY010000003.1"/>
</dbReference>
<keyword evidence="2" id="KW-1185">Reference proteome</keyword>
<gene>
    <name evidence="1" type="ORF">MQP27_09720</name>
</gene>